<evidence type="ECO:0000313" key="2">
    <source>
        <dbReference type="Proteomes" id="UP000320762"/>
    </source>
</evidence>
<gene>
    <name evidence="1" type="ORF">BD626DRAFT_475071</name>
</gene>
<sequence>MRSSLAASLSSALVYKQLLAFHPHAVKAQNRRPQGSALWRACDCPWSSPALVSAPDAAVQVIYVPLDSTSTPS</sequence>
<keyword evidence="2" id="KW-1185">Reference proteome</keyword>
<organism evidence="1 2">
    <name type="scientific">Schizophyllum amplum</name>
    <dbReference type="NCBI Taxonomy" id="97359"/>
    <lineage>
        <taxon>Eukaryota</taxon>
        <taxon>Fungi</taxon>
        <taxon>Dikarya</taxon>
        <taxon>Basidiomycota</taxon>
        <taxon>Agaricomycotina</taxon>
        <taxon>Agaricomycetes</taxon>
        <taxon>Agaricomycetidae</taxon>
        <taxon>Agaricales</taxon>
        <taxon>Schizophyllaceae</taxon>
        <taxon>Schizophyllum</taxon>
    </lineage>
</organism>
<protein>
    <submittedName>
        <fullName evidence="1">Uncharacterized protein</fullName>
    </submittedName>
</protein>
<name>A0A550CY59_9AGAR</name>
<evidence type="ECO:0000313" key="1">
    <source>
        <dbReference type="EMBL" id="TRM69719.1"/>
    </source>
</evidence>
<dbReference type="AlphaFoldDB" id="A0A550CY59"/>
<proteinExistence type="predicted"/>
<dbReference type="EMBL" id="VDMD01000001">
    <property type="protein sequence ID" value="TRM69719.1"/>
    <property type="molecule type" value="Genomic_DNA"/>
</dbReference>
<reference evidence="1 2" key="1">
    <citation type="journal article" date="2019" name="New Phytol.">
        <title>Comparative genomics reveals unique wood-decay strategies and fruiting body development in the Schizophyllaceae.</title>
        <authorList>
            <person name="Almasi E."/>
            <person name="Sahu N."/>
            <person name="Krizsan K."/>
            <person name="Balint B."/>
            <person name="Kovacs G.M."/>
            <person name="Kiss B."/>
            <person name="Cseklye J."/>
            <person name="Drula E."/>
            <person name="Henrissat B."/>
            <person name="Nagy I."/>
            <person name="Chovatia M."/>
            <person name="Adam C."/>
            <person name="LaButti K."/>
            <person name="Lipzen A."/>
            <person name="Riley R."/>
            <person name="Grigoriev I.V."/>
            <person name="Nagy L.G."/>
        </authorList>
    </citation>
    <scope>NUCLEOTIDE SEQUENCE [LARGE SCALE GENOMIC DNA]</scope>
    <source>
        <strain evidence="1 2">NL-1724</strain>
    </source>
</reference>
<dbReference type="OrthoDB" id="3360976at2759"/>
<comment type="caution">
    <text evidence="1">The sequence shown here is derived from an EMBL/GenBank/DDBJ whole genome shotgun (WGS) entry which is preliminary data.</text>
</comment>
<accession>A0A550CY59</accession>
<dbReference type="Proteomes" id="UP000320762">
    <property type="component" value="Unassembled WGS sequence"/>
</dbReference>